<dbReference type="Pfam" id="PF05524">
    <property type="entry name" value="PEP-utilisers_N"/>
    <property type="match status" value="1"/>
</dbReference>
<dbReference type="GO" id="GO:0008965">
    <property type="term" value="F:phosphoenolpyruvate-protein phosphotransferase activity"/>
    <property type="evidence" value="ECO:0007669"/>
    <property type="project" value="UniProtKB-EC"/>
</dbReference>
<keyword evidence="10 17" id="KW-0762">Sugar transport</keyword>
<dbReference type="SUPFAM" id="SSF47831">
    <property type="entry name" value="Enzyme I of the PEP:sugar phosphotransferase system HPr-binding (sub)domain"/>
    <property type="match status" value="1"/>
</dbReference>
<dbReference type="PANTHER" id="PTHR46244:SF3">
    <property type="entry name" value="PHOSPHOENOLPYRUVATE-PROTEIN PHOSPHOTRANSFERASE"/>
    <property type="match status" value="1"/>
</dbReference>
<dbReference type="SUPFAM" id="SSF52009">
    <property type="entry name" value="Phosphohistidine domain"/>
    <property type="match status" value="1"/>
</dbReference>
<dbReference type="GO" id="GO:0016301">
    <property type="term" value="F:kinase activity"/>
    <property type="evidence" value="ECO:0007669"/>
    <property type="project" value="UniProtKB-KW"/>
</dbReference>
<dbReference type="PANTHER" id="PTHR46244">
    <property type="entry name" value="PHOSPHOENOLPYRUVATE-PROTEIN PHOSPHOTRANSFERASE"/>
    <property type="match status" value="1"/>
</dbReference>
<dbReference type="InterPro" id="IPR023151">
    <property type="entry name" value="PEP_util_CS"/>
</dbReference>
<dbReference type="GO" id="GO:0005737">
    <property type="term" value="C:cytoplasm"/>
    <property type="evidence" value="ECO:0007669"/>
    <property type="project" value="UniProtKB-SubCell"/>
</dbReference>
<evidence type="ECO:0000256" key="20">
    <source>
        <dbReference type="PIRSR" id="PIRSR000732-3"/>
    </source>
</evidence>
<dbReference type="AlphaFoldDB" id="A0A0G3WJ44"/>
<dbReference type="STRING" id="1408281.Epro_0095"/>
<feature type="binding site" evidence="20">
    <location>
        <position position="465"/>
    </location>
    <ligand>
        <name>Mg(2+)</name>
        <dbReference type="ChEBI" id="CHEBI:18420"/>
    </ligand>
</feature>
<proteinExistence type="inferred from homology"/>
<dbReference type="Pfam" id="PF00391">
    <property type="entry name" value="PEP-utilizers"/>
    <property type="match status" value="1"/>
</dbReference>
<feature type="domain" description="PEP-utilising enzyme mobile" evidence="22">
    <location>
        <begin position="160"/>
        <end position="233"/>
    </location>
</feature>
<dbReference type="PROSITE" id="PS00742">
    <property type="entry name" value="PEP_ENZYMES_2"/>
    <property type="match status" value="1"/>
</dbReference>
<reference evidence="25 26" key="1">
    <citation type="submission" date="2014-09" db="EMBL/GenBank/DDBJ databases">
        <title>Complete genome sequence of Endomicrobium proavitum.</title>
        <authorList>
            <person name="Zheng H."/>
        </authorList>
    </citation>
    <scope>NUCLEOTIDE SEQUENCE [LARGE SCALE GENOMIC DNA]</scope>
    <source>
        <strain evidence="25 26">Rsa215</strain>
    </source>
</reference>
<evidence type="ECO:0000256" key="14">
    <source>
        <dbReference type="ARBA" id="ARBA00022777"/>
    </source>
</evidence>
<dbReference type="PIRSF" id="PIRSF000732">
    <property type="entry name" value="PTS_enzyme_I"/>
    <property type="match status" value="1"/>
</dbReference>
<feature type="binding site" evidence="19">
    <location>
        <position position="475"/>
    </location>
    <ligand>
        <name>phosphoenolpyruvate</name>
        <dbReference type="ChEBI" id="CHEBI:58702"/>
    </ligand>
</feature>
<evidence type="ECO:0000313" key="26">
    <source>
        <dbReference type="Proteomes" id="UP000035337"/>
    </source>
</evidence>
<comment type="cofactor">
    <cofactor evidence="2 17 20">
        <name>Mg(2+)</name>
        <dbReference type="ChEBI" id="CHEBI:18420"/>
    </cofactor>
</comment>
<feature type="binding site" evidence="20">
    <location>
        <position position="441"/>
    </location>
    <ligand>
        <name>Mg(2+)</name>
        <dbReference type="ChEBI" id="CHEBI:18420"/>
    </ligand>
</feature>
<evidence type="ECO:0000256" key="8">
    <source>
        <dbReference type="ARBA" id="ARBA00022448"/>
    </source>
</evidence>
<keyword evidence="8 17" id="KW-0813">Transport</keyword>
<evidence type="ECO:0000256" key="6">
    <source>
        <dbReference type="ARBA" id="ARBA00012232"/>
    </source>
</evidence>
<dbReference type="InterPro" id="IPR008279">
    <property type="entry name" value="PEP-util_enz_mobile_dom"/>
</dbReference>
<name>A0A0G3WJ44_9BACT</name>
<dbReference type="Pfam" id="PF02896">
    <property type="entry name" value="PEP-utilizers_C"/>
    <property type="match status" value="1"/>
</dbReference>
<evidence type="ECO:0000256" key="5">
    <source>
        <dbReference type="ARBA" id="ARBA00007837"/>
    </source>
</evidence>
<evidence type="ECO:0000256" key="10">
    <source>
        <dbReference type="ARBA" id="ARBA00022597"/>
    </source>
</evidence>
<dbReference type="GO" id="GO:0009401">
    <property type="term" value="P:phosphoenolpyruvate-dependent sugar phosphotransferase system"/>
    <property type="evidence" value="ECO:0007669"/>
    <property type="project" value="UniProtKB-KW"/>
</dbReference>
<evidence type="ECO:0000256" key="9">
    <source>
        <dbReference type="ARBA" id="ARBA00022490"/>
    </source>
</evidence>
<feature type="binding site" evidence="19">
    <location>
        <position position="304"/>
    </location>
    <ligand>
        <name>phosphoenolpyruvate</name>
        <dbReference type="ChEBI" id="CHEBI:58702"/>
    </ligand>
</feature>
<keyword evidence="12 17" id="KW-0598">Phosphotransferase system</keyword>
<organism evidence="25 26">
    <name type="scientific">Endomicrobium proavitum</name>
    <dbReference type="NCBI Taxonomy" id="1408281"/>
    <lineage>
        <taxon>Bacteria</taxon>
        <taxon>Pseudomonadati</taxon>
        <taxon>Elusimicrobiota</taxon>
        <taxon>Endomicrobiia</taxon>
        <taxon>Endomicrobiales</taxon>
        <taxon>Endomicrobiaceae</taxon>
        <taxon>Endomicrobium</taxon>
    </lineage>
</organism>
<feature type="coiled-coil region" evidence="21">
    <location>
        <begin position="406"/>
        <end position="433"/>
    </location>
</feature>
<comment type="subcellular location">
    <subcellularLocation>
        <location evidence="4 17">Cytoplasm</location>
    </subcellularLocation>
</comment>
<dbReference type="InterPro" id="IPR036618">
    <property type="entry name" value="PtsI_HPr-bd_sf"/>
</dbReference>
<comment type="catalytic activity">
    <reaction evidence="1 17">
        <text>L-histidyl-[protein] + phosphoenolpyruvate = N(pros)-phospho-L-histidyl-[protein] + pyruvate</text>
        <dbReference type="Rhea" id="RHEA:23880"/>
        <dbReference type="Rhea" id="RHEA-COMP:9745"/>
        <dbReference type="Rhea" id="RHEA-COMP:9746"/>
        <dbReference type="ChEBI" id="CHEBI:15361"/>
        <dbReference type="ChEBI" id="CHEBI:29979"/>
        <dbReference type="ChEBI" id="CHEBI:58702"/>
        <dbReference type="ChEBI" id="CHEBI:64837"/>
        <dbReference type="EC" id="2.7.3.9"/>
    </reaction>
</comment>
<evidence type="ECO:0000256" key="3">
    <source>
        <dbReference type="ARBA" id="ARBA00002728"/>
    </source>
</evidence>
<feature type="domain" description="Phosphotransferase system enzyme I N-terminal" evidence="24">
    <location>
        <begin position="10"/>
        <end position="134"/>
    </location>
</feature>
<dbReference type="InterPro" id="IPR024692">
    <property type="entry name" value="PTS_EI"/>
</dbReference>
<dbReference type="RefSeq" id="WP_052569590.1">
    <property type="nucleotide sequence ID" value="NZ_CP009498.1"/>
</dbReference>
<dbReference type="InterPro" id="IPR008731">
    <property type="entry name" value="PTS_EIN"/>
</dbReference>
<evidence type="ECO:0000259" key="22">
    <source>
        <dbReference type="Pfam" id="PF00391"/>
    </source>
</evidence>
<keyword evidence="21" id="KW-0175">Coiled coil</keyword>
<comment type="similarity">
    <text evidence="5 17">Belongs to the PEP-utilizing enzyme family.</text>
</comment>
<dbReference type="Gene3D" id="3.50.30.10">
    <property type="entry name" value="Phosphohistidine domain"/>
    <property type="match status" value="1"/>
</dbReference>
<feature type="active site" description="Tele-phosphohistidine intermediate" evidence="18">
    <location>
        <position position="197"/>
    </location>
</feature>
<feature type="binding site" evidence="19">
    <location>
        <begin position="464"/>
        <end position="465"/>
    </location>
    <ligand>
        <name>phosphoenolpyruvate</name>
        <dbReference type="ChEBI" id="CHEBI:58702"/>
    </ligand>
</feature>
<feature type="binding site" evidence="19">
    <location>
        <position position="340"/>
    </location>
    <ligand>
        <name>phosphoenolpyruvate</name>
        <dbReference type="ChEBI" id="CHEBI:58702"/>
    </ligand>
</feature>
<keyword evidence="14 17" id="KW-0418">Kinase</keyword>
<evidence type="ECO:0000259" key="23">
    <source>
        <dbReference type="Pfam" id="PF02896"/>
    </source>
</evidence>
<dbReference type="EC" id="2.7.3.9" evidence="6 17"/>
<sequence>MPDQKDVILHGVAASPQIAIGRVFLFEDDDFSMSLVKRNIAEKDRAGELKRFNAAMDKTRLELKSSYEKINEILGENYAKIADVHLLILGDPALERDVKFAIEAGANAEYAVFSVIDKVVKSFEKMQDEYFRERKQDILDVGKKIIAHLLEKQKRTLSDIKEDSIVVAHNLTPADTVAIREKFVKGFVTDIGGKTSHTAIVAQGLEIPAVVGLKNISHQVATGDLIIIDGNKGLVILNPTPETVEKYKTESALLSEKTKELKKIKNLPAETPDNYKVSIFANIDNPDEVKSVLNNGATGIGLYRTEFMFFNRSVLPNDKEHFENYKKVAEEMSPYATIIRTIDVGGDKLADAGLLNFDAEANPFMGLRAIRLCLKYPDIFIDQLKGILRASAFGKIRLMYPMISGLDELCEANKILEKVKEELRKEKVAFDENIEVGAMIEVPSAAGIMDVLAKELDFVSIGTNDLIQYTLAVDRVNENVANLYDPLHPAILRLIKRIIEEGHKAKIDVGMCGEMAGDPYYTPVLLGLGLDEFSVSSAQIPKIKKVIRSITITDAKKLAEDILANADRKFSSKLLDKVQSKLN</sequence>
<dbReference type="GO" id="GO:0046872">
    <property type="term" value="F:metal ion binding"/>
    <property type="evidence" value="ECO:0007669"/>
    <property type="project" value="UniProtKB-KW"/>
</dbReference>
<accession>A0A0G3WJ44</accession>
<keyword evidence="9 17" id="KW-0963">Cytoplasm</keyword>
<dbReference type="PRINTS" id="PR01736">
    <property type="entry name" value="PHPHTRNFRASE"/>
</dbReference>
<evidence type="ECO:0000256" key="1">
    <source>
        <dbReference type="ARBA" id="ARBA00000683"/>
    </source>
</evidence>
<dbReference type="InterPro" id="IPR000121">
    <property type="entry name" value="PEP_util_C"/>
</dbReference>
<evidence type="ECO:0000256" key="21">
    <source>
        <dbReference type="SAM" id="Coils"/>
    </source>
</evidence>
<gene>
    <name evidence="25" type="primary">ptsI</name>
    <name evidence="25" type="ORF">Epro_0095</name>
</gene>
<feature type="domain" description="PEP-utilising enzyme C-terminal" evidence="23">
    <location>
        <begin position="259"/>
        <end position="550"/>
    </location>
</feature>
<keyword evidence="25" id="KW-0670">Pyruvate</keyword>
<dbReference type="InterPro" id="IPR050499">
    <property type="entry name" value="PEP-utilizing_PTS_enzyme"/>
</dbReference>
<evidence type="ECO:0000256" key="19">
    <source>
        <dbReference type="PIRSR" id="PIRSR000732-2"/>
    </source>
</evidence>
<comment type="function">
    <text evidence="3 17">General (non sugar-specific) component of the phosphoenolpyruvate-dependent sugar phosphotransferase system (sugar PTS). This major carbohydrate active-transport system catalyzes the phosphorylation of incoming sugar substrates concomitantly with their translocation across the cell membrane. Enzyme I transfers the phosphoryl group from phosphoenolpyruvate (PEP) to the phosphoryl carrier protein (HPr).</text>
</comment>
<dbReference type="EMBL" id="CP009498">
    <property type="protein sequence ID" value="AKL97474.1"/>
    <property type="molecule type" value="Genomic_DNA"/>
</dbReference>
<keyword evidence="13 17" id="KW-0479">Metal-binding</keyword>
<dbReference type="OrthoDB" id="9765468at2"/>
<dbReference type="Gene3D" id="1.10.274.10">
    <property type="entry name" value="PtsI, HPr-binding domain"/>
    <property type="match status" value="1"/>
</dbReference>
<dbReference type="SUPFAM" id="SSF51621">
    <property type="entry name" value="Phosphoenolpyruvate/pyruvate domain"/>
    <property type="match status" value="1"/>
</dbReference>
<dbReference type="Gene3D" id="3.20.20.60">
    <property type="entry name" value="Phosphoenolpyruvate-binding domains"/>
    <property type="match status" value="1"/>
</dbReference>
<evidence type="ECO:0000256" key="17">
    <source>
        <dbReference type="PIRNR" id="PIRNR000732"/>
    </source>
</evidence>
<evidence type="ECO:0000256" key="16">
    <source>
        <dbReference type="ARBA" id="ARBA00033235"/>
    </source>
</evidence>
<keyword evidence="11 17" id="KW-0808">Transferase</keyword>
<dbReference type="InterPro" id="IPR015813">
    <property type="entry name" value="Pyrv/PenolPyrv_kinase-like_dom"/>
</dbReference>
<dbReference type="Proteomes" id="UP000035337">
    <property type="component" value="Chromosome"/>
</dbReference>
<evidence type="ECO:0000256" key="7">
    <source>
        <dbReference type="ARBA" id="ARBA00016544"/>
    </source>
</evidence>
<evidence type="ECO:0000259" key="24">
    <source>
        <dbReference type="Pfam" id="PF05524"/>
    </source>
</evidence>
<dbReference type="NCBIfam" id="TIGR01417">
    <property type="entry name" value="PTS_I_fam"/>
    <property type="match status" value="1"/>
</dbReference>
<feature type="active site" description="Proton donor" evidence="18">
    <location>
        <position position="512"/>
    </location>
</feature>
<dbReference type="KEGG" id="epo:Epro_0095"/>
<evidence type="ECO:0000256" key="4">
    <source>
        <dbReference type="ARBA" id="ARBA00004496"/>
    </source>
</evidence>
<keyword evidence="26" id="KW-1185">Reference proteome</keyword>
<dbReference type="InterPro" id="IPR036637">
    <property type="entry name" value="Phosphohistidine_dom_sf"/>
</dbReference>
<evidence type="ECO:0000256" key="13">
    <source>
        <dbReference type="ARBA" id="ARBA00022723"/>
    </source>
</evidence>
<dbReference type="InterPro" id="IPR040442">
    <property type="entry name" value="Pyrv_kinase-like_dom_sf"/>
</dbReference>
<dbReference type="PATRIC" id="fig|1408281.3.peg.96"/>
<evidence type="ECO:0000256" key="18">
    <source>
        <dbReference type="PIRSR" id="PIRSR000732-1"/>
    </source>
</evidence>
<evidence type="ECO:0000313" key="25">
    <source>
        <dbReference type="EMBL" id="AKL97474.1"/>
    </source>
</evidence>
<evidence type="ECO:0000256" key="2">
    <source>
        <dbReference type="ARBA" id="ARBA00001946"/>
    </source>
</evidence>
<evidence type="ECO:0000256" key="11">
    <source>
        <dbReference type="ARBA" id="ARBA00022679"/>
    </source>
</evidence>
<keyword evidence="15 17" id="KW-0460">Magnesium</keyword>
<protein>
    <recommendedName>
        <fullName evidence="7 17">Phosphoenolpyruvate-protein phosphotransferase</fullName>
        <ecNumber evidence="6 17">2.7.3.9</ecNumber>
    </recommendedName>
    <alternativeName>
        <fullName evidence="16 17">Phosphotransferase system, enzyme I</fullName>
    </alternativeName>
</protein>
<dbReference type="InterPro" id="IPR006318">
    <property type="entry name" value="PTS_EI-like"/>
</dbReference>
<evidence type="ECO:0000256" key="15">
    <source>
        <dbReference type="ARBA" id="ARBA00022842"/>
    </source>
</evidence>
<evidence type="ECO:0000256" key="12">
    <source>
        <dbReference type="ARBA" id="ARBA00022683"/>
    </source>
</evidence>